<proteinExistence type="inferred from homology"/>
<dbReference type="PIRSF" id="PIRSF001221">
    <property type="entry name" value="Amidase_fungi"/>
    <property type="match status" value="1"/>
</dbReference>
<feature type="binding site" evidence="39">
    <location>
        <position position="167"/>
    </location>
    <ligand>
        <name>substrate</name>
    </ligand>
</feature>
<dbReference type="GO" id="GO:0004040">
    <property type="term" value="F:amidase activity"/>
    <property type="evidence" value="ECO:0007669"/>
    <property type="project" value="TreeGrafter"/>
</dbReference>
<dbReference type="GO" id="GO:0009062">
    <property type="term" value="P:fatty acid catabolic process"/>
    <property type="evidence" value="ECO:0007669"/>
    <property type="project" value="TreeGrafter"/>
</dbReference>
<feature type="binding site" evidence="39">
    <location>
        <position position="141"/>
    </location>
    <ligand>
        <name>substrate</name>
    </ligand>
</feature>
<evidence type="ECO:0000256" key="10">
    <source>
        <dbReference type="ARBA" id="ARBA00048052"/>
    </source>
</evidence>
<comment type="catalytic activity">
    <reaction evidence="16">
        <text>N-(15Z-tetracosenoyl)-ethanolamine + H2O = (15Z)-tetracosenoate + ethanolamine</text>
        <dbReference type="Rhea" id="RHEA:63144"/>
        <dbReference type="ChEBI" id="CHEBI:15377"/>
        <dbReference type="ChEBI" id="CHEBI:32392"/>
        <dbReference type="ChEBI" id="CHEBI:57603"/>
        <dbReference type="ChEBI" id="CHEBI:146187"/>
    </reaction>
    <physiologicalReaction direction="left-to-right" evidence="16">
        <dbReference type="Rhea" id="RHEA:63145"/>
    </physiologicalReaction>
</comment>
<evidence type="ECO:0000256" key="38">
    <source>
        <dbReference type="PIRSR" id="PIRSR001221-1"/>
    </source>
</evidence>
<evidence type="ECO:0000256" key="7">
    <source>
        <dbReference type="ARBA" id="ARBA00023098"/>
    </source>
</evidence>
<evidence type="ECO:0000256" key="22">
    <source>
        <dbReference type="ARBA" id="ARBA00051914"/>
    </source>
</evidence>
<keyword evidence="42" id="KW-1185">Reference proteome</keyword>
<feature type="domain" description="Amidase" evidence="40">
    <location>
        <begin position="42"/>
        <end position="512"/>
    </location>
</feature>
<dbReference type="AlphaFoldDB" id="G3W0M9"/>
<comment type="catalytic activity">
    <reaction evidence="8">
        <text>(9Z)-octadecenoate + glycine = N-(9Z-octadecenoyl)glycine + H2O</text>
        <dbReference type="Rhea" id="RHEA:51316"/>
        <dbReference type="ChEBI" id="CHEBI:15377"/>
        <dbReference type="ChEBI" id="CHEBI:30823"/>
        <dbReference type="ChEBI" id="CHEBI:57305"/>
        <dbReference type="ChEBI" id="CHEBI:133992"/>
    </reaction>
    <physiologicalReaction direction="right-to-left" evidence="8">
        <dbReference type="Rhea" id="RHEA:51318"/>
    </physiologicalReaction>
</comment>
<evidence type="ECO:0000256" key="9">
    <source>
        <dbReference type="ARBA" id="ARBA00047476"/>
    </source>
</evidence>
<evidence type="ECO:0000256" key="5">
    <source>
        <dbReference type="ARBA" id="ARBA00022801"/>
    </source>
</evidence>
<comment type="catalytic activity">
    <reaction evidence="13">
        <text>(11Z,14Z)-eicosadienamide + H2O = (11Z,14Z)-eicosadienoate + NH4(+)</text>
        <dbReference type="Rhea" id="RHEA:63004"/>
        <dbReference type="ChEBI" id="CHEBI:15377"/>
        <dbReference type="ChEBI" id="CHEBI:28938"/>
        <dbReference type="ChEBI" id="CHEBI:77220"/>
        <dbReference type="ChEBI" id="CHEBI:146165"/>
    </reaction>
    <physiologicalReaction direction="left-to-right" evidence="13">
        <dbReference type="Rhea" id="RHEA:63005"/>
    </physiologicalReaction>
</comment>
<evidence type="ECO:0000313" key="42">
    <source>
        <dbReference type="Proteomes" id="UP000007648"/>
    </source>
</evidence>
<dbReference type="STRING" id="9305.ENSSHAP00000008984"/>
<evidence type="ECO:0000256" key="25">
    <source>
        <dbReference type="ARBA" id="ARBA00052426"/>
    </source>
</evidence>
<protein>
    <recommendedName>
        <fullName evidence="34">Fatty-acid amide hydrolase 1</fullName>
        <ecNumber evidence="3">3.5.1.99</ecNumber>
    </recommendedName>
    <alternativeName>
        <fullName evidence="37">Anandamide amidohydrolase 1</fullName>
    </alternativeName>
    <alternativeName>
        <fullName evidence="35">Fatty acid ester hydrolase</fullName>
    </alternativeName>
    <alternativeName>
        <fullName evidence="36">Oleamide hydrolase 1</fullName>
    </alternativeName>
</protein>
<evidence type="ECO:0000256" key="4">
    <source>
        <dbReference type="ARBA" id="ARBA00022553"/>
    </source>
</evidence>
<feature type="active site" description="Charge relay system" evidence="38">
    <location>
        <position position="92"/>
    </location>
</feature>
<dbReference type="PANTHER" id="PTHR45847">
    <property type="entry name" value="FATTY ACID AMIDE HYDROLASE"/>
    <property type="match status" value="1"/>
</dbReference>
<evidence type="ECO:0000256" key="26">
    <source>
        <dbReference type="ARBA" id="ARBA00052458"/>
    </source>
</evidence>
<evidence type="ECO:0000313" key="41">
    <source>
        <dbReference type="Ensembl" id="ENSSHAP00000008984.2"/>
    </source>
</evidence>
<comment type="catalytic activity">
    <reaction evidence="33">
        <text>(15Z)-tetracosenamide + H2O = (15Z)-tetracosenoate + NH4(+)</text>
        <dbReference type="Rhea" id="RHEA:63028"/>
        <dbReference type="ChEBI" id="CHEBI:15377"/>
        <dbReference type="ChEBI" id="CHEBI:28938"/>
        <dbReference type="ChEBI" id="CHEBI:32392"/>
        <dbReference type="ChEBI" id="CHEBI:146166"/>
    </reaction>
    <physiologicalReaction direction="left-to-right" evidence="33">
        <dbReference type="Rhea" id="RHEA:63029"/>
    </physiologicalReaction>
</comment>
<reference evidence="41" key="2">
    <citation type="submission" date="2025-08" db="UniProtKB">
        <authorList>
            <consortium name="Ensembl"/>
        </authorList>
    </citation>
    <scope>IDENTIFICATION</scope>
</reference>
<evidence type="ECO:0000256" key="28">
    <source>
        <dbReference type="ARBA" id="ARBA00052514"/>
    </source>
</evidence>
<comment type="catalytic activity">
    <reaction evidence="1">
        <text>(9Z)-octadecenamide + H2O = (9Z)-octadecenoate + NH4(+)</text>
        <dbReference type="Rhea" id="RHEA:26506"/>
        <dbReference type="ChEBI" id="CHEBI:15377"/>
        <dbReference type="ChEBI" id="CHEBI:28938"/>
        <dbReference type="ChEBI" id="CHEBI:30823"/>
        <dbReference type="ChEBI" id="CHEBI:116314"/>
        <dbReference type="EC" id="3.5.1.99"/>
    </reaction>
    <physiologicalReaction direction="left-to-right" evidence="1">
        <dbReference type="Rhea" id="RHEA:26507"/>
    </physiologicalReaction>
</comment>
<evidence type="ECO:0000256" key="15">
    <source>
        <dbReference type="ARBA" id="ARBA00050766"/>
    </source>
</evidence>
<reference evidence="41" key="3">
    <citation type="submission" date="2025-09" db="UniProtKB">
        <authorList>
            <consortium name="Ensembl"/>
        </authorList>
    </citation>
    <scope>IDENTIFICATION</scope>
</reference>
<keyword evidence="4" id="KW-0597">Phosphoprotein</keyword>
<dbReference type="EC" id="3.5.1.99" evidence="3"/>
<evidence type="ECO:0000256" key="31">
    <source>
        <dbReference type="ARBA" id="ARBA00052818"/>
    </source>
</evidence>
<evidence type="ECO:0000256" key="16">
    <source>
        <dbReference type="ARBA" id="ARBA00050992"/>
    </source>
</evidence>
<evidence type="ECO:0000256" key="34">
    <source>
        <dbReference type="ARBA" id="ARBA00073178"/>
    </source>
</evidence>
<keyword evidence="6" id="KW-0442">Lipid degradation</keyword>
<evidence type="ECO:0000256" key="33">
    <source>
        <dbReference type="ARBA" id="ARBA00052906"/>
    </source>
</evidence>
<evidence type="ECO:0000256" key="6">
    <source>
        <dbReference type="ARBA" id="ARBA00022963"/>
    </source>
</evidence>
<comment type="catalytic activity">
    <reaction evidence="30">
        <text>N-(5Z,8Z,11Z,14Z)-eicosatetraenoyl-glycine + H2O = (5Z,8Z,11Z,14Z)-eicosatetraenoate + glycine</text>
        <dbReference type="Rhea" id="RHEA:64108"/>
        <dbReference type="ChEBI" id="CHEBI:15377"/>
        <dbReference type="ChEBI" id="CHEBI:32395"/>
        <dbReference type="ChEBI" id="CHEBI:57305"/>
        <dbReference type="ChEBI" id="CHEBI:59002"/>
    </reaction>
    <physiologicalReaction direction="left-to-right" evidence="30">
        <dbReference type="Rhea" id="RHEA:64109"/>
    </physiologicalReaction>
</comment>
<dbReference type="PANTHER" id="PTHR45847:SF3">
    <property type="entry name" value="FATTY-ACID AMIDE HYDROLASE 1"/>
    <property type="match status" value="1"/>
</dbReference>
<evidence type="ECO:0000256" key="37">
    <source>
        <dbReference type="ARBA" id="ARBA00077216"/>
    </source>
</evidence>
<gene>
    <name evidence="41" type="primary">FAAH</name>
</gene>
<dbReference type="GeneTree" id="ENSGT00940000161237"/>
<dbReference type="InterPro" id="IPR020556">
    <property type="entry name" value="Amidase_CS"/>
</dbReference>
<evidence type="ECO:0000256" key="24">
    <source>
        <dbReference type="ARBA" id="ARBA00052337"/>
    </source>
</evidence>
<evidence type="ECO:0000256" key="19">
    <source>
        <dbReference type="ARBA" id="ARBA00051346"/>
    </source>
</evidence>
<evidence type="ECO:0000256" key="18">
    <source>
        <dbReference type="ARBA" id="ARBA00051311"/>
    </source>
</evidence>
<dbReference type="InterPro" id="IPR052096">
    <property type="entry name" value="Endocannabinoid_amidase"/>
</dbReference>
<evidence type="ECO:0000259" key="40">
    <source>
        <dbReference type="Pfam" id="PF01425"/>
    </source>
</evidence>
<feature type="binding site" evidence="39">
    <location>
        <begin position="188"/>
        <end position="191"/>
    </location>
    <ligand>
        <name>substrate</name>
    </ligand>
</feature>
<organism evidence="41 42">
    <name type="scientific">Sarcophilus harrisii</name>
    <name type="common">Tasmanian devil</name>
    <name type="synonym">Sarcophilus laniarius</name>
    <dbReference type="NCBI Taxonomy" id="9305"/>
    <lineage>
        <taxon>Eukaryota</taxon>
        <taxon>Metazoa</taxon>
        <taxon>Chordata</taxon>
        <taxon>Craniata</taxon>
        <taxon>Vertebrata</taxon>
        <taxon>Euteleostomi</taxon>
        <taxon>Mammalia</taxon>
        <taxon>Metatheria</taxon>
        <taxon>Dasyuromorphia</taxon>
        <taxon>Dasyuridae</taxon>
        <taxon>Sarcophilus</taxon>
    </lineage>
</organism>
<evidence type="ECO:0000256" key="35">
    <source>
        <dbReference type="ARBA" id="ARBA00077111"/>
    </source>
</evidence>
<evidence type="ECO:0000256" key="36">
    <source>
        <dbReference type="ARBA" id="ARBA00077157"/>
    </source>
</evidence>
<dbReference type="GO" id="GO:0017064">
    <property type="term" value="F:fatty acid amide hydrolase activity"/>
    <property type="evidence" value="ECO:0007669"/>
    <property type="project" value="UniProtKB-EC"/>
</dbReference>
<comment type="catalytic activity">
    <reaction evidence="19">
        <text>N-(9Z-hexadecenoyl) ethanolamine + H2O = (9Z)-hexadecenoate + ethanolamine</text>
        <dbReference type="Rhea" id="RHEA:35563"/>
        <dbReference type="ChEBI" id="CHEBI:15377"/>
        <dbReference type="ChEBI" id="CHEBI:32372"/>
        <dbReference type="ChEBI" id="CHEBI:57603"/>
        <dbReference type="ChEBI" id="CHEBI:71465"/>
    </reaction>
    <physiologicalReaction direction="left-to-right" evidence="19">
        <dbReference type="Rhea" id="RHEA:35564"/>
    </physiologicalReaction>
</comment>
<evidence type="ECO:0000256" key="8">
    <source>
        <dbReference type="ARBA" id="ARBA00047450"/>
    </source>
</evidence>
<comment type="catalytic activity">
    <reaction evidence="24">
        <text>(9Z,12Z,15Z)-octadecatrienamide + H2O = (9Z,12Z,15Z)-octadecatrienoate + NH4(+)</text>
        <dbReference type="Rhea" id="RHEA:62976"/>
        <dbReference type="ChEBI" id="CHEBI:15377"/>
        <dbReference type="ChEBI" id="CHEBI:28938"/>
        <dbReference type="ChEBI" id="CHEBI:32387"/>
        <dbReference type="ChEBI" id="CHEBI:142684"/>
    </reaction>
    <physiologicalReaction direction="left-to-right" evidence="24">
        <dbReference type="Rhea" id="RHEA:62977"/>
    </physiologicalReaction>
</comment>
<accession>G3W0M9</accession>
<comment type="catalytic activity">
    <reaction evidence="32">
        <text>(8Z,11Z,14Z)-eicosatrienamide + H2O = (8Z,11Z,14Z)-eicosatrienoate + NH4(+)</text>
        <dbReference type="Rhea" id="RHEA:62996"/>
        <dbReference type="ChEBI" id="CHEBI:15377"/>
        <dbReference type="ChEBI" id="CHEBI:28938"/>
        <dbReference type="ChEBI" id="CHEBI:71589"/>
        <dbReference type="ChEBI" id="CHEBI:146163"/>
    </reaction>
    <physiologicalReaction direction="left-to-right" evidence="32">
        <dbReference type="Rhea" id="RHEA:62997"/>
    </physiologicalReaction>
</comment>
<reference evidence="41 42" key="1">
    <citation type="journal article" date="2011" name="Proc. Natl. Acad. Sci. U.S.A.">
        <title>Genetic diversity and population structure of the endangered marsupial Sarcophilus harrisii (Tasmanian devil).</title>
        <authorList>
            <person name="Miller W."/>
            <person name="Hayes V.M."/>
            <person name="Ratan A."/>
            <person name="Petersen D.C."/>
            <person name="Wittekindt N.E."/>
            <person name="Miller J."/>
            <person name="Walenz B."/>
            <person name="Knight J."/>
            <person name="Qi J."/>
            <person name="Zhao F."/>
            <person name="Wang Q."/>
            <person name="Bedoya-Reina O.C."/>
            <person name="Katiyar N."/>
            <person name="Tomsho L.P."/>
            <person name="Kasson L.M."/>
            <person name="Hardie R.A."/>
            <person name="Woodbridge P."/>
            <person name="Tindall E.A."/>
            <person name="Bertelsen M.F."/>
            <person name="Dixon D."/>
            <person name="Pyecroft S."/>
            <person name="Helgen K.M."/>
            <person name="Lesk A.M."/>
            <person name="Pringle T.H."/>
            <person name="Patterson N."/>
            <person name="Zhang Y."/>
            <person name="Kreiss A."/>
            <person name="Woods G.M."/>
            <person name="Jones M.E."/>
            <person name="Schuster S.C."/>
        </authorList>
    </citation>
    <scope>NUCLEOTIDE SEQUENCE [LARGE SCALE GENOMIC DNA]</scope>
</reference>
<dbReference type="Pfam" id="PF01425">
    <property type="entry name" value="Amidase"/>
    <property type="match status" value="1"/>
</dbReference>
<evidence type="ECO:0000256" key="32">
    <source>
        <dbReference type="ARBA" id="ARBA00052857"/>
    </source>
</evidence>
<dbReference type="Gene3D" id="3.90.1300.10">
    <property type="entry name" value="Amidase signature (AS) domain"/>
    <property type="match status" value="1"/>
</dbReference>
<keyword evidence="7" id="KW-0443">Lipid metabolism</keyword>
<evidence type="ECO:0000256" key="3">
    <source>
        <dbReference type="ARBA" id="ARBA00012112"/>
    </source>
</evidence>
<evidence type="ECO:0000256" key="17">
    <source>
        <dbReference type="ARBA" id="ARBA00051200"/>
    </source>
</evidence>
<comment type="catalytic activity">
    <reaction evidence="23">
        <text>N-(9Z-octadecenoyl)-taurine + H2O = taurine + (9Z)-octadecenoate</text>
        <dbReference type="Rhea" id="RHEA:63148"/>
        <dbReference type="ChEBI" id="CHEBI:15377"/>
        <dbReference type="ChEBI" id="CHEBI:30823"/>
        <dbReference type="ChEBI" id="CHEBI:146191"/>
        <dbReference type="ChEBI" id="CHEBI:507393"/>
    </reaction>
    <physiologicalReaction direction="left-to-right" evidence="23">
        <dbReference type="Rhea" id="RHEA:63149"/>
    </physiologicalReaction>
</comment>
<comment type="catalytic activity">
    <reaction evidence="31">
        <text>(11Z,14Z,17Z)-eicosatrienamide + H2O = (11Z,14Z,17Z)-eicosatrienoate + NH4(+)</text>
        <dbReference type="Rhea" id="RHEA:63000"/>
        <dbReference type="ChEBI" id="CHEBI:15377"/>
        <dbReference type="ChEBI" id="CHEBI:28938"/>
        <dbReference type="ChEBI" id="CHEBI:77223"/>
        <dbReference type="ChEBI" id="CHEBI:146164"/>
    </reaction>
    <physiologicalReaction direction="left-to-right" evidence="31">
        <dbReference type="Rhea" id="RHEA:63001"/>
    </physiologicalReaction>
</comment>
<comment type="catalytic activity">
    <reaction evidence="29">
        <text>N-tricosanoyl-taurine + H2O = tricosanoate + taurine</text>
        <dbReference type="Rhea" id="RHEA:63164"/>
        <dbReference type="ChEBI" id="CHEBI:15377"/>
        <dbReference type="ChEBI" id="CHEBI:79007"/>
        <dbReference type="ChEBI" id="CHEBI:146197"/>
        <dbReference type="ChEBI" id="CHEBI:507393"/>
    </reaction>
    <physiologicalReaction direction="left-to-right" evidence="29">
        <dbReference type="Rhea" id="RHEA:63165"/>
    </physiologicalReaction>
</comment>
<evidence type="ECO:0000256" key="23">
    <source>
        <dbReference type="ARBA" id="ARBA00052289"/>
    </source>
</evidence>
<comment type="catalytic activity">
    <reaction evidence="25">
        <text>(9Z,12Z)-octadecadienamide + H2O = (9Z,12Z)-octadecadienoate + NH4(+)</text>
        <dbReference type="Rhea" id="RHEA:63020"/>
        <dbReference type="ChEBI" id="CHEBI:15377"/>
        <dbReference type="ChEBI" id="CHEBI:28938"/>
        <dbReference type="ChEBI" id="CHEBI:30245"/>
        <dbReference type="ChEBI" id="CHEBI:82984"/>
    </reaction>
    <physiologicalReaction direction="left-to-right" evidence="25">
        <dbReference type="Rhea" id="RHEA:63021"/>
    </physiologicalReaction>
</comment>
<comment type="catalytic activity">
    <reaction evidence="27">
        <text>(6Z)-octadecenamide + H2O = (6Z)-octadecenoate + NH4(+)</text>
        <dbReference type="Rhea" id="RHEA:63008"/>
        <dbReference type="ChEBI" id="CHEBI:15377"/>
        <dbReference type="ChEBI" id="CHEBI:28938"/>
        <dbReference type="ChEBI" id="CHEBI:32375"/>
        <dbReference type="ChEBI" id="CHEBI:146168"/>
    </reaction>
    <physiologicalReaction direction="left-to-right" evidence="27">
        <dbReference type="Rhea" id="RHEA:63009"/>
    </physiologicalReaction>
</comment>
<evidence type="ECO:0000256" key="2">
    <source>
        <dbReference type="ARBA" id="ARBA00009199"/>
    </source>
</evidence>
<comment type="catalytic activity">
    <reaction evidence="14">
        <text>1-O-methyl-(5Z,8Z,11Z,14Z)-eicosatetraenoate + H2O = methanol + (5Z,8Z,11Z,14Z)-eicosatetraenoate + H(+)</text>
        <dbReference type="Rhea" id="RHEA:63052"/>
        <dbReference type="ChEBI" id="CHEBI:15377"/>
        <dbReference type="ChEBI" id="CHEBI:15378"/>
        <dbReference type="ChEBI" id="CHEBI:17790"/>
        <dbReference type="ChEBI" id="CHEBI:32395"/>
        <dbReference type="ChEBI" id="CHEBI:78033"/>
    </reaction>
    <physiologicalReaction direction="left-to-right" evidence="14">
        <dbReference type="Rhea" id="RHEA:63053"/>
    </physiologicalReaction>
</comment>
<dbReference type="SUPFAM" id="SSF75304">
    <property type="entry name" value="Amidase signature (AS) enzymes"/>
    <property type="match status" value="1"/>
</dbReference>
<dbReference type="eggNOG" id="KOG1212">
    <property type="taxonomic scope" value="Eukaryota"/>
</dbReference>
<comment type="catalytic activity">
    <reaction evidence="18">
        <text>(11Z)-eicosenamide + H2O = (11Z)-eicosenoate + NH4(+)</text>
        <dbReference type="Rhea" id="RHEA:63120"/>
        <dbReference type="ChEBI" id="CHEBI:15377"/>
        <dbReference type="ChEBI" id="CHEBI:28938"/>
        <dbReference type="ChEBI" id="CHEBI:32426"/>
        <dbReference type="ChEBI" id="CHEBI:146167"/>
    </reaction>
    <physiologicalReaction direction="left-to-right" evidence="18">
        <dbReference type="Rhea" id="RHEA:63121"/>
    </physiologicalReaction>
</comment>
<dbReference type="InterPro" id="IPR023631">
    <property type="entry name" value="Amidase_dom"/>
</dbReference>
<evidence type="ECO:0000256" key="29">
    <source>
        <dbReference type="ARBA" id="ARBA00052634"/>
    </source>
</evidence>
<evidence type="ECO:0000256" key="27">
    <source>
        <dbReference type="ARBA" id="ARBA00052512"/>
    </source>
</evidence>
<comment type="catalytic activity">
    <reaction evidence="22">
        <text>N-docosanoyl-taurine + H2O = docosanoate + taurine</text>
        <dbReference type="Rhea" id="RHEA:63156"/>
        <dbReference type="ChEBI" id="CHEBI:15377"/>
        <dbReference type="ChEBI" id="CHEBI:23858"/>
        <dbReference type="ChEBI" id="CHEBI:146196"/>
        <dbReference type="ChEBI" id="CHEBI:507393"/>
    </reaction>
    <physiologicalReaction direction="left-to-right" evidence="22">
        <dbReference type="Rhea" id="RHEA:63157"/>
    </physiologicalReaction>
</comment>
<dbReference type="Proteomes" id="UP000007648">
    <property type="component" value="Unassembled WGS sequence"/>
</dbReference>
<evidence type="ECO:0000256" key="11">
    <source>
        <dbReference type="ARBA" id="ARBA00048606"/>
    </source>
</evidence>
<comment type="catalytic activity">
    <reaction evidence="17">
        <text>(5Z,8Z,11Z,14Z)-eicosatetraenamide + H2O = (5Z,8Z,11Z,14Z)-eicosatetraenoate + NH4(+)</text>
        <dbReference type="Rhea" id="RHEA:63016"/>
        <dbReference type="ChEBI" id="CHEBI:15377"/>
        <dbReference type="ChEBI" id="CHEBI:28938"/>
        <dbReference type="ChEBI" id="CHEBI:32395"/>
        <dbReference type="ChEBI" id="CHEBI:137830"/>
    </reaction>
    <physiologicalReaction direction="left-to-right" evidence="17">
        <dbReference type="Rhea" id="RHEA:63017"/>
    </physiologicalReaction>
</comment>
<evidence type="ECO:0000256" key="30">
    <source>
        <dbReference type="ARBA" id="ARBA00052709"/>
    </source>
</evidence>
<feature type="active site" description="Charge relay system" evidence="38">
    <location>
        <position position="167"/>
    </location>
</feature>
<comment type="catalytic activity">
    <reaction evidence="10">
        <text>N-(9Z-octadecenoyl) ethanolamine + H2O = ethanolamine + (9Z)-octadecenoate</text>
        <dbReference type="Rhea" id="RHEA:45060"/>
        <dbReference type="ChEBI" id="CHEBI:15377"/>
        <dbReference type="ChEBI" id="CHEBI:30823"/>
        <dbReference type="ChEBI" id="CHEBI:57603"/>
        <dbReference type="ChEBI" id="CHEBI:71466"/>
    </reaction>
    <physiologicalReaction direction="left-to-right" evidence="10">
        <dbReference type="Rhea" id="RHEA:45061"/>
    </physiologicalReaction>
</comment>
<comment type="catalytic activity">
    <reaction evidence="12">
        <text>N-(5Z,8Z,11Z,14Z-eicosatetraenoyl)-L-serine + H2O = (5Z,8Z,11Z,14Z)-eicosatetraenoate + L-serine</text>
        <dbReference type="Rhea" id="RHEA:64116"/>
        <dbReference type="ChEBI" id="CHEBI:15377"/>
        <dbReference type="ChEBI" id="CHEBI:32395"/>
        <dbReference type="ChEBI" id="CHEBI:33384"/>
        <dbReference type="ChEBI" id="CHEBI:149697"/>
    </reaction>
    <physiologicalReaction direction="left-to-right" evidence="12">
        <dbReference type="Rhea" id="RHEA:64117"/>
    </physiologicalReaction>
</comment>
<comment type="catalytic activity">
    <reaction evidence="11">
        <text>N-(5Z,8Z,11Z,14Z-eicosatetraenoyl)-ethanolamine + H2O = ethanolamine + (5Z,8Z,11Z,14Z)-eicosatetraenoate</text>
        <dbReference type="Rhea" id="RHEA:26136"/>
        <dbReference type="ChEBI" id="CHEBI:2700"/>
        <dbReference type="ChEBI" id="CHEBI:15377"/>
        <dbReference type="ChEBI" id="CHEBI:32395"/>
        <dbReference type="ChEBI" id="CHEBI:57603"/>
        <dbReference type="EC" id="3.5.1.99"/>
    </reaction>
    <physiologicalReaction direction="left-to-right" evidence="11">
        <dbReference type="Rhea" id="RHEA:26137"/>
    </physiologicalReaction>
</comment>
<comment type="catalytic activity">
    <reaction evidence="26">
        <text>N-docosanoyl-ethanolamine + H2O = docosanoate + ethanolamine</text>
        <dbReference type="Rhea" id="RHEA:63128"/>
        <dbReference type="ChEBI" id="CHEBI:15377"/>
        <dbReference type="ChEBI" id="CHEBI:23858"/>
        <dbReference type="ChEBI" id="CHEBI:57603"/>
        <dbReference type="ChEBI" id="CHEBI:146186"/>
    </reaction>
    <physiologicalReaction direction="left-to-right" evidence="26">
        <dbReference type="Rhea" id="RHEA:63129"/>
    </physiologicalReaction>
</comment>
<sequence>MARERLLEVGMNSGLDEETVLGLPLAQLVQKLQNQELSPEAVLCSYLGKAWAVTKEINCVTSYLGGCKAQLAEVAQQPKPAGLLYGVPISLKECFQYKDQDSTLGLCRNIGFPATEDCVVVQVLKKQGAIPFVHTNVPQSMFSYDCSNPIFGRTLNPLNNAKSPGGSSGGEGALIASRGSILGLGTDIGGSIRFPSAFCGICGLKPTSGRISKRGLKECVSGQLGVLTSVGPLARDVDSLALCLRALLSEDMFLLDPMVPPVPFRESIYDSSEPLRIGYYETDLYTMPSPSMKRAVLEVKELLEAAGHTLIPFLPANIGNAVENLMASELFTDGGKAYLENFKGDVTDPCLGDLTLILRMPNWLKDLLSMILRPLVPRLSTFLRNLKSRSAGELWNIHHEIEKYREKVITQWKEKDLDVLLTPMLSPALTINYPGKATGAVSYTMLYNCLDFPAGVVPVSKVTSEDEEELQKFKGYLGDMWDQKLYKGLKNSVGMPVAVQCVALPWQDELCLRFMREVERVSQEAKK</sequence>
<dbReference type="InterPro" id="IPR036928">
    <property type="entry name" value="AS_sf"/>
</dbReference>
<evidence type="ECO:0000256" key="21">
    <source>
        <dbReference type="ARBA" id="ARBA00051492"/>
    </source>
</evidence>
<dbReference type="PROSITE" id="PS00571">
    <property type="entry name" value="AMIDASES"/>
    <property type="match status" value="1"/>
</dbReference>
<evidence type="ECO:0000256" key="14">
    <source>
        <dbReference type="ARBA" id="ARBA00050481"/>
    </source>
</evidence>
<comment type="catalytic activity">
    <reaction evidence="20">
        <text>N-octadecanoyl ethanolamine + H2O = octadecanoate + ethanolamine</text>
        <dbReference type="Rhea" id="RHEA:63124"/>
        <dbReference type="ChEBI" id="CHEBI:15377"/>
        <dbReference type="ChEBI" id="CHEBI:25629"/>
        <dbReference type="ChEBI" id="CHEBI:57603"/>
        <dbReference type="ChEBI" id="CHEBI:85299"/>
    </reaction>
    <physiologicalReaction direction="left-to-right" evidence="20">
        <dbReference type="Rhea" id="RHEA:63125"/>
    </physiologicalReaction>
</comment>
<comment type="catalytic activity">
    <reaction evidence="21">
        <text>N-tetracosanoyl-taurine + H2O = tetracosanoate + taurine</text>
        <dbReference type="Rhea" id="RHEA:63140"/>
        <dbReference type="ChEBI" id="CHEBI:15377"/>
        <dbReference type="ChEBI" id="CHEBI:31014"/>
        <dbReference type="ChEBI" id="CHEBI:132049"/>
        <dbReference type="ChEBI" id="CHEBI:507393"/>
    </reaction>
    <physiologicalReaction direction="left-to-right" evidence="21">
        <dbReference type="Rhea" id="RHEA:63141"/>
    </physiologicalReaction>
</comment>
<name>G3W0M9_SARHA</name>
<comment type="catalytic activity">
    <reaction evidence="15">
        <text>tetradecamide + H2O = tetradecanoate + NH4(+)</text>
        <dbReference type="Rhea" id="RHEA:62992"/>
        <dbReference type="ChEBI" id="CHEBI:15377"/>
        <dbReference type="ChEBI" id="CHEBI:28938"/>
        <dbReference type="ChEBI" id="CHEBI:30807"/>
        <dbReference type="ChEBI" id="CHEBI:137125"/>
    </reaction>
    <physiologicalReaction direction="left-to-right" evidence="15">
        <dbReference type="Rhea" id="RHEA:62993"/>
    </physiologicalReaction>
</comment>
<evidence type="ECO:0000256" key="12">
    <source>
        <dbReference type="ARBA" id="ARBA00050294"/>
    </source>
</evidence>
<evidence type="ECO:0000256" key="13">
    <source>
        <dbReference type="ARBA" id="ARBA00050403"/>
    </source>
</evidence>
<comment type="catalytic activity">
    <reaction evidence="9">
        <text>2-(5Z,8Z,11Z,14Z-eicosatetraenoyl)-glycerol + H2O = glycerol + (5Z,8Z,11Z,14Z)-eicosatetraenoate + H(+)</text>
        <dbReference type="Rhea" id="RHEA:26132"/>
        <dbReference type="ChEBI" id="CHEBI:15377"/>
        <dbReference type="ChEBI" id="CHEBI:15378"/>
        <dbReference type="ChEBI" id="CHEBI:17754"/>
        <dbReference type="ChEBI" id="CHEBI:32395"/>
        <dbReference type="ChEBI" id="CHEBI:52392"/>
    </reaction>
    <physiologicalReaction direction="left-to-right" evidence="9">
        <dbReference type="Rhea" id="RHEA:26133"/>
    </physiologicalReaction>
</comment>
<dbReference type="FunFam" id="3.90.1300.10:FF:000001">
    <property type="entry name" value="Fatty-acid amide hydrolase 1"/>
    <property type="match status" value="1"/>
</dbReference>
<comment type="catalytic activity">
    <reaction evidence="28">
        <text>N-(15Z-tetracosenoyl)-taurine + H2O = (15Z)-tetracosenoate + taurine</text>
        <dbReference type="Rhea" id="RHEA:63160"/>
        <dbReference type="ChEBI" id="CHEBI:15377"/>
        <dbReference type="ChEBI" id="CHEBI:32392"/>
        <dbReference type="ChEBI" id="CHEBI:146198"/>
        <dbReference type="ChEBI" id="CHEBI:507393"/>
    </reaction>
    <physiologicalReaction direction="left-to-right" evidence="28">
        <dbReference type="Rhea" id="RHEA:63161"/>
    </physiologicalReaction>
</comment>
<evidence type="ECO:0000256" key="20">
    <source>
        <dbReference type="ARBA" id="ARBA00051454"/>
    </source>
</evidence>
<evidence type="ECO:0000256" key="1">
    <source>
        <dbReference type="ARBA" id="ARBA00000208"/>
    </source>
</evidence>
<feature type="active site" description="Acyl-ester intermediate" evidence="38">
    <location>
        <position position="191"/>
    </location>
</feature>
<dbReference type="HOGENOM" id="CLU_009600_9_3_1"/>
<evidence type="ECO:0000256" key="39">
    <source>
        <dbReference type="PIRSR" id="PIRSR001221-2"/>
    </source>
</evidence>
<keyword evidence="5" id="KW-0378">Hydrolase</keyword>
<comment type="similarity">
    <text evidence="2">Belongs to the amidase family.</text>
</comment>
<dbReference type="Ensembl" id="ENSSHAT00000009058.2">
    <property type="protein sequence ID" value="ENSSHAP00000008984.2"/>
    <property type="gene ID" value="ENSSHAG00000007780.2"/>
</dbReference>